<organism evidence="1 2">
    <name type="scientific">Brassica carinata</name>
    <name type="common">Ethiopian mustard</name>
    <name type="synonym">Abyssinian cabbage</name>
    <dbReference type="NCBI Taxonomy" id="52824"/>
    <lineage>
        <taxon>Eukaryota</taxon>
        <taxon>Viridiplantae</taxon>
        <taxon>Streptophyta</taxon>
        <taxon>Embryophyta</taxon>
        <taxon>Tracheophyta</taxon>
        <taxon>Spermatophyta</taxon>
        <taxon>Magnoliopsida</taxon>
        <taxon>eudicotyledons</taxon>
        <taxon>Gunneridae</taxon>
        <taxon>Pentapetalae</taxon>
        <taxon>rosids</taxon>
        <taxon>malvids</taxon>
        <taxon>Brassicales</taxon>
        <taxon>Brassicaceae</taxon>
        <taxon>Brassiceae</taxon>
        <taxon>Brassica</taxon>
    </lineage>
</organism>
<evidence type="ECO:0000313" key="1">
    <source>
        <dbReference type="EMBL" id="KAG2325423.1"/>
    </source>
</evidence>
<keyword evidence="2" id="KW-1185">Reference proteome</keyword>
<dbReference type="Proteomes" id="UP000886595">
    <property type="component" value="Unassembled WGS sequence"/>
</dbReference>
<protein>
    <submittedName>
        <fullName evidence="1">Uncharacterized protein</fullName>
    </submittedName>
</protein>
<proteinExistence type="predicted"/>
<dbReference type="EMBL" id="JAAMPC010000002">
    <property type="protein sequence ID" value="KAG2325423.1"/>
    <property type="molecule type" value="Genomic_DNA"/>
</dbReference>
<reference evidence="1 2" key="1">
    <citation type="submission" date="2020-02" db="EMBL/GenBank/DDBJ databases">
        <authorList>
            <person name="Ma Q."/>
            <person name="Huang Y."/>
            <person name="Song X."/>
            <person name="Pei D."/>
        </authorList>
    </citation>
    <scope>NUCLEOTIDE SEQUENCE [LARGE SCALE GENOMIC DNA]</scope>
    <source>
        <strain evidence="1">Sxm20200214</strain>
        <tissue evidence="1">Leaf</tissue>
    </source>
</reference>
<gene>
    <name evidence="1" type="ORF">Bca52824_008151</name>
</gene>
<sequence length="206" mass="23314">MSTHKHIYGSIKPRSSEKRVNHIGHLDSISTLSVIFPYLRCSKAKPHDDDDDEATVRLKSKQVHVVWDWNNAPLPSGYDMSTLFTKIQQGLQKLDPALTINTVVASGDLHTLGVDDTDAESRYQILENDHRVKTFKVASRQVTCDTCLKSFARCNHEEDDDEFYKSSCDFSTGDEPWIEGFALISRWQHFSPKLIQGEGPSTTESK</sequence>
<dbReference type="AlphaFoldDB" id="A0A8X7WBE3"/>
<accession>A0A8X7WBE3</accession>
<name>A0A8X7WBE3_BRACI</name>
<comment type="caution">
    <text evidence="1">The sequence shown here is derived from an EMBL/GenBank/DDBJ whole genome shotgun (WGS) entry which is preliminary data.</text>
</comment>
<evidence type="ECO:0000313" key="2">
    <source>
        <dbReference type="Proteomes" id="UP000886595"/>
    </source>
</evidence>